<gene>
    <name evidence="2" type="ORF">OMM_15284</name>
</gene>
<dbReference type="GO" id="GO:0006313">
    <property type="term" value="P:DNA transposition"/>
    <property type="evidence" value="ECO:0007669"/>
    <property type="project" value="InterPro"/>
</dbReference>
<feature type="non-terminal residue" evidence="2">
    <location>
        <position position="169"/>
    </location>
</feature>
<evidence type="ECO:0000259" key="1">
    <source>
        <dbReference type="Pfam" id="PF01609"/>
    </source>
</evidence>
<proteinExistence type="predicted"/>
<dbReference type="Proteomes" id="UP000189670">
    <property type="component" value="Unassembled WGS sequence"/>
</dbReference>
<dbReference type="GO" id="GO:0004803">
    <property type="term" value="F:transposase activity"/>
    <property type="evidence" value="ECO:0007669"/>
    <property type="project" value="InterPro"/>
</dbReference>
<accession>A0A1V1NQH2</accession>
<dbReference type="PANTHER" id="PTHR35604">
    <property type="entry name" value="TRANSPOSASE INSH FOR INSERTION SEQUENCE ELEMENT IS5A-RELATED"/>
    <property type="match status" value="1"/>
</dbReference>
<dbReference type="Pfam" id="PF01609">
    <property type="entry name" value="DDE_Tnp_1"/>
    <property type="match status" value="1"/>
</dbReference>
<feature type="domain" description="Transposase IS4-like" evidence="1">
    <location>
        <begin position="6"/>
        <end position="150"/>
    </location>
</feature>
<comment type="caution">
    <text evidence="2">The sequence shown here is derived from an EMBL/GenBank/DDBJ whole genome shotgun (WGS) entry which is preliminary data.</text>
</comment>
<dbReference type="PANTHER" id="PTHR35604:SF2">
    <property type="entry name" value="TRANSPOSASE INSH FOR INSERTION SEQUENCE ELEMENT IS5A-RELATED"/>
    <property type="match status" value="1"/>
</dbReference>
<sequence length="169" mass="19596">MREVFTFVDSSTVITKNATWEERDKARKEKEEKLNNKNIDKYSADKDARFGCKGKDKYWYGYKRHISVDMGSGLIRKTEITKANITDQEGLKYVCPTGGMVFADKQYCCKVAQEQMKKLGCHSAAILKNNMKEKNKEKDKWLTGVRMPFEGVFAKLTKRARYRGLEKVQ</sequence>
<evidence type="ECO:0000313" key="3">
    <source>
        <dbReference type="Proteomes" id="UP000189670"/>
    </source>
</evidence>
<protein>
    <submittedName>
        <fullName evidence="2">Transposase in ISPg1</fullName>
    </submittedName>
</protein>
<dbReference type="AlphaFoldDB" id="A0A1V1NQH2"/>
<evidence type="ECO:0000313" key="2">
    <source>
        <dbReference type="EMBL" id="ETR64827.1"/>
    </source>
</evidence>
<dbReference type="InterPro" id="IPR002559">
    <property type="entry name" value="Transposase_11"/>
</dbReference>
<dbReference type="GO" id="GO:0003677">
    <property type="term" value="F:DNA binding"/>
    <property type="evidence" value="ECO:0007669"/>
    <property type="project" value="InterPro"/>
</dbReference>
<reference evidence="3" key="1">
    <citation type="submission" date="2012-11" db="EMBL/GenBank/DDBJ databases">
        <authorList>
            <person name="Lucero-Rivera Y.E."/>
            <person name="Tovar-Ramirez D."/>
        </authorList>
    </citation>
    <scope>NUCLEOTIDE SEQUENCE [LARGE SCALE GENOMIC DNA]</scope>
    <source>
        <strain evidence="3">Araruama</strain>
    </source>
</reference>
<organism evidence="2 3">
    <name type="scientific">Candidatus Magnetoglobus multicellularis str. Araruama</name>
    <dbReference type="NCBI Taxonomy" id="890399"/>
    <lineage>
        <taxon>Bacteria</taxon>
        <taxon>Pseudomonadati</taxon>
        <taxon>Thermodesulfobacteriota</taxon>
        <taxon>Desulfobacteria</taxon>
        <taxon>Desulfobacterales</taxon>
        <taxon>Desulfobacteraceae</taxon>
        <taxon>Candidatus Magnetoglobus</taxon>
    </lineage>
</organism>
<dbReference type="EMBL" id="ATBP01003589">
    <property type="protein sequence ID" value="ETR64827.1"/>
    <property type="molecule type" value="Genomic_DNA"/>
</dbReference>
<name>A0A1V1NQH2_9BACT</name>